<name>A0AAV7M6W0_PLEWA</name>
<keyword evidence="2" id="KW-1185">Reference proteome</keyword>
<protein>
    <submittedName>
        <fullName evidence="1">Uncharacterized protein</fullName>
    </submittedName>
</protein>
<comment type="caution">
    <text evidence="1">The sequence shown here is derived from an EMBL/GenBank/DDBJ whole genome shotgun (WGS) entry which is preliminary data.</text>
</comment>
<dbReference type="Proteomes" id="UP001066276">
    <property type="component" value="Chromosome 10"/>
</dbReference>
<dbReference type="AlphaFoldDB" id="A0AAV7M6W0"/>
<evidence type="ECO:0000313" key="1">
    <source>
        <dbReference type="EMBL" id="KAJ1097608.1"/>
    </source>
</evidence>
<proteinExistence type="predicted"/>
<evidence type="ECO:0000313" key="2">
    <source>
        <dbReference type="Proteomes" id="UP001066276"/>
    </source>
</evidence>
<gene>
    <name evidence="1" type="ORF">NDU88_002725</name>
</gene>
<organism evidence="1 2">
    <name type="scientific">Pleurodeles waltl</name>
    <name type="common">Iberian ribbed newt</name>
    <dbReference type="NCBI Taxonomy" id="8319"/>
    <lineage>
        <taxon>Eukaryota</taxon>
        <taxon>Metazoa</taxon>
        <taxon>Chordata</taxon>
        <taxon>Craniata</taxon>
        <taxon>Vertebrata</taxon>
        <taxon>Euteleostomi</taxon>
        <taxon>Amphibia</taxon>
        <taxon>Batrachia</taxon>
        <taxon>Caudata</taxon>
        <taxon>Salamandroidea</taxon>
        <taxon>Salamandridae</taxon>
        <taxon>Pleurodelinae</taxon>
        <taxon>Pleurodeles</taxon>
    </lineage>
</organism>
<reference evidence="1" key="1">
    <citation type="journal article" date="2022" name="bioRxiv">
        <title>Sequencing and chromosome-scale assembly of the giantPleurodeles waltlgenome.</title>
        <authorList>
            <person name="Brown T."/>
            <person name="Elewa A."/>
            <person name="Iarovenko S."/>
            <person name="Subramanian E."/>
            <person name="Araus A.J."/>
            <person name="Petzold A."/>
            <person name="Susuki M."/>
            <person name="Suzuki K.-i.T."/>
            <person name="Hayashi T."/>
            <person name="Toyoda A."/>
            <person name="Oliveira C."/>
            <person name="Osipova E."/>
            <person name="Leigh N.D."/>
            <person name="Simon A."/>
            <person name="Yun M.H."/>
        </authorList>
    </citation>
    <scope>NUCLEOTIDE SEQUENCE</scope>
    <source>
        <strain evidence="1">20211129_DDA</strain>
        <tissue evidence="1">Liver</tissue>
    </source>
</reference>
<sequence length="119" mass="12931">MPDFLHGHNVNRACEGGMPWPWLLAFAVPTLLEQWVVGCRLLPAAALAMVLHLPRPGRQRAPPPSCGVLRSVRGGRMAPPFQGVQRSLLVFGFLGPVLRSFVQGHAFCCLLPVVVMGLL</sequence>
<accession>A0AAV7M6W0</accession>
<dbReference type="EMBL" id="JANPWB010000014">
    <property type="protein sequence ID" value="KAJ1097608.1"/>
    <property type="molecule type" value="Genomic_DNA"/>
</dbReference>